<evidence type="ECO:0000256" key="2">
    <source>
        <dbReference type="ARBA" id="ARBA00023125"/>
    </source>
</evidence>
<dbReference type="RefSeq" id="WP_019621358.1">
    <property type="nucleotide sequence ID" value="NZ_AP014545.1"/>
</dbReference>
<dbReference type="PROSITE" id="PS50977">
    <property type="entry name" value="HTH_TETR_2"/>
    <property type="match status" value="1"/>
</dbReference>
<keyword evidence="2 4" id="KW-0238">DNA-binding</keyword>
<reference evidence="6 7" key="1">
    <citation type="journal article" date="2008" name="Int. J. Syst. Evol. Microbiol.">
        <title>Amphritea japonica sp. nov. and Amphritea balenae sp. nov., isolated from the sediment adjacent to sperm whale carcasses off Kagoshima, Japan.</title>
        <authorList>
            <person name="Miyazaki M."/>
            <person name="Nogi Y."/>
            <person name="Fujiwara Y."/>
            <person name="Kawato M."/>
            <person name="Nagahama T."/>
            <person name="Kubokawa K."/>
            <person name="Horikoshi K."/>
        </authorList>
    </citation>
    <scope>NUCLEOTIDE SEQUENCE [LARGE SCALE GENOMIC DNA]</scope>
    <source>
        <strain evidence="6 7">ATCC BAA-1530</strain>
    </source>
</reference>
<organism evidence="6 7">
    <name type="scientific">Amphritea japonica ATCC BAA-1530</name>
    <dbReference type="NCBI Taxonomy" id="1278309"/>
    <lineage>
        <taxon>Bacteria</taxon>
        <taxon>Pseudomonadati</taxon>
        <taxon>Pseudomonadota</taxon>
        <taxon>Gammaproteobacteria</taxon>
        <taxon>Oceanospirillales</taxon>
        <taxon>Oceanospirillaceae</taxon>
        <taxon>Amphritea</taxon>
    </lineage>
</organism>
<evidence type="ECO:0000256" key="4">
    <source>
        <dbReference type="PROSITE-ProRule" id="PRU00335"/>
    </source>
</evidence>
<dbReference type="Pfam" id="PF00440">
    <property type="entry name" value="TetR_N"/>
    <property type="match status" value="1"/>
</dbReference>
<dbReference type="InterPro" id="IPR011075">
    <property type="entry name" value="TetR_C"/>
</dbReference>
<dbReference type="Proteomes" id="UP000595663">
    <property type="component" value="Chromosome"/>
</dbReference>
<keyword evidence="7" id="KW-1185">Reference proteome</keyword>
<dbReference type="EMBL" id="AP014545">
    <property type="protein sequence ID" value="BBB25761.1"/>
    <property type="molecule type" value="Genomic_DNA"/>
</dbReference>
<dbReference type="InterPro" id="IPR001647">
    <property type="entry name" value="HTH_TetR"/>
</dbReference>
<sequence length="204" mass="23419">MNRPKRNEHNREKILEVGEELFSRQGYHGTGLKEILDACQVPKGSFYNYFESKEQFAVEVLEYHHQQENAKWSSRIESMPGNLMEKFHESIELFIAEYEQDPETCGCLLTNMMGEIGNASDSFRMTIRNSCTRVIDCIEEDYLSAQAEGSMRNDVPARQLAQLFWDTWQGALLRTKVEASVAPLREVSQTLNILFQPVAATESK</sequence>
<feature type="domain" description="HTH tetR-type" evidence="5">
    <location>
        <begin position="8"/>
        <end position="68"/>
    </location>
</feature>
<evidence type="ECO:0000259" key="5">
    <source>
        <dbReference type="PROSITE" id="PS50977"/>
    </source>
</evidence>
<evidence type="ECO:0000313" key="7">
    <source>
        <dbReference type="Proteomes" id="UP000595663"/>
    </source>
</evidence>
<keyword evidence="3" id="KW-0804">Transcription</keyword>
<dbReference type="OrthoDB" id="4541465at2"/>
<dbReference type="PANTHER" id="PTHR47506">
    <property type="entry name" value="TRANSCRIPTIONAL REGULATORY PROTEIN"/>
    <property type="match status" value="1"/>
</dbReference>
<keyword evidence="1" id="KW-0805">Transcription regulation</keyword>
<dbReference type="Gene3D" id="1.10.357.10">
    <property type="entry name" value="Tetracycline Repressor, domain 2"/>
    <property type="match status" value="1"/>
</dbReference>
<name>A0A7R6PAW4_9GAMM</name>
<dbReference type="InterPro" id="IPR036271">
    <property type="entry name" value="Tet_transcr_reg_TetR-rel_C_sf"/>
</dbReference>
<accession>A0A7R6PAW4</accession>
<evidence type="ECO:0000256" key="1">
    <source>
        <dbReference type="ARBA" id="ARBA00023015"/>
    </source>
</evidence>
<dbReference type="KEGG" id="ajp:AMJAP_1166"/>
<gene>
    <name evidence="6" type="primary">nemR</name>
    <name evidence="6" type="ORF">AMJAP_1166</name>
</gene>
<evidence type="ECO:0000256" key="3">
    <source>
        <dbReference type="ARBA" id="ARBA00023163"/>
    </source>
</evidence>
<dbReference type="AlphaFoldDB" id="A0A7R6PAW4"/>
<dbReference type="PANTHER" id="PTHR47506:SF6">
    <property type="entry name" value="HTH-TYPE TRANSCRIPTIONAL REPRESSOR NEMR"/>
    <property type="match status" value="1"/>
</dbReference>
<dbReference type="InterPro" id="IPR009057">
    <property type="entry name" value="Homeodomain-like_sf"/>
</dbReference>
<dbReference type="SUPFAM" id="SSF48498">
    <property type="entry name" value="Tetracyclin repressor-like, C-terminal domain"/>
    <property type="match status" value="1"/>
</dbReference>
<dbReference type="GO" id="GO:0003677">
    <property type="term" value="F:DNA binding"/>
    <property type="evidence" value="ECO:0007669"/>
    <property type="project" value="UniProtKB-UniRule"/>
</dbReference>
<dbReference type="Pfam" id="PF16925">
    <property type="entry name" value="TetR_C_13"/>
    <property type="match status" value="1"/>
</dbReference>
<dbReference type="PRINTS" id="PR00455">
    <property type="entry name" value="HTHTETR"/>
</dbReference>
<dbReference type="SUPFAM" id="SSF46689">
    <property type="entry name" value="Homeodomain-like"/>
    <property type="match status" value="1"/>
</dbReference>
<feature type="DNA-binding region" description="H-T-H motif" evidence="4">
    <location>
        <begin position="31"/>
        <end position="50"/>
    </location>
</feature>
<evidence type="ECO:0000313" key="6">
    <source>
        <dbReference type="EMBL" id="BBB25761.1"/>
    </source>
</evidence>
<protein>
    <submittedName>
        <fullName evidence="6">TetR/AcrR family transcriptional regulator, transcriptional repressor for nem operon</fullName>
    </submittedName>
</protein>
<proteinExistence type="predicted"/>